<feature type="transmembrane region" description="Helical" evidence="6">
    <location>
        <begin position="128"/>
        <end position="147"/>
    </location>
</feature>
<dbReference type="RefSeq" id="WP_262396418.1">
    <property type="nucleotide sequence ID" value="NZ_JACRTC010000001.1"/>
</dbReference>
<comment type="subcellular location">
    <subcellularLocation>
        <location evidence="1">Cell membrane</location>
        <topology evidence="1">Multi-pass membrane protein</topology>
    </subcellularLocation>
</comment>
<evidence type="ECO:0000256" key="2">
    <source>
        <dbReference type="ARBA" id="ARBA00022475"/>
    </source>
</evidence>
<evidence type="ECO:0000313" key="7">
    <source>
        <dbReference type="EMBL" id="MBC8569311.1"/>
    </source>
</evidence>
<dbReference type="PANTHER" id="PTHR30250">
    <property type="entry name" value="PST FAMILY PREDICTED COLANIC ACID TRANSPORTER"/>
    <property type="match status" value="1"/>
</dbReference>
<dbReference type="InterPro" id="IPR002797">
    <property type="entry name" value="Polysacc_synth"/>
</dbReference>
<dbReference type="Proteomes" id="UP000660861">
    <property type="component" value="Unassembled WGS sequence"/>
</dbReference>
<dbReference type="GO" id="GO:0005886">
    <property type="term" value="C:plasma membrane"/>
    <property type="evidence" value="ECO:0007669"/>
    <property type="project" value="UniProtKB-SubCell"/>
</dbReference>
<feature type="transmembrane region" description="Helical" evidence="6">
    <location>
        <begin position="355"/>
        <end position="374"/>
    </location>
</feature>
<keyword evidence="5 6" id="KW-0472">Membrane</keyword>
<feature type="transmembrane region" description="Helical" evidence="6">
    <location>
        <begin position="477"/>
        <end position="499"/>
    </location>
</feature>
<feature type="transmembrane region" description="Helical" evidence="6">
    <location>
        <begin position="7"/>
        <end position="28"/>
    </location>
</feature>
<dbReference type="EMBL" id="JACRTC010000001">
    <property type="protein sequence ID" value="MBC8569311.1"/>
    <property type="molecule type" value="Genomic_DNA"/>
</dbReference>
<feature type="transmembrane region" description="Helical" evidence="6">
    <location>
        <begin position="159"/>
        <end position="176"/>
    </location>
</feature>
<keyword evidence="8" id="KW-1185">Reference proteome</keyword>
<name>A0A926I9M5_9FIRM</name>
<reference evidence="7" key="1">
    <citation type="submission" date="2020-08" db="EMBL/GenBank/DDBJ databases">
        <title>Genome public.</title>
        <authorList>
            <person name="Liu C."/>
            <person name="Sun Q."/>
        </authorList>
    </citation>
    <scope>NUCLEOTIDE SEQUENCE</scope>
    <source>
        <strain evidence="7">NSJ-54</strain>
    </source>
</reference>
<dbReference type="AlphaFoldDB" id="A0A926I9M5"/>
<accession>A0A926I9M5</accession>
<feature type="transmembrane region" description="Helical" evidence="6">
    <location>
        <begin position="188"/>
        <end position="207"/>
    </location>
</feature>
<feature type="transmembrane region" description="Helical" evidence="6">
    <location>
        <begin position="48"/>
        <end position="70"/>
    </location>
</feature>
<gene>
    <name evidence="7" type="ORF">H8709_00510</name>
</gene>
<evidence type="ECO:0000256" key="1">
    <source>
        <dbReference type="ARBA" id="ARBA00004651"/>
    </source>
</evidence>
<evidence type="ECO:0000256" key="3">
    <source>
        <dbReference type="ARBA" id="ARBA00022692"/>
    </source>
</evidence>
<keyword evidence="2" id="KW-1003">Cell membrane</keyword>
<feature type="transmembrane region" description="Helical" evidence="6">
    <location>
        <begin position="268"/>
        <end position="290"/>
    </location>
</feature>
<sequence length="513" mass="56621">MKRLRAFLLNGLILTITSLLMSSISVWFNVYLGNKIGNEMMGVFQLIMSVYGFAITLATSGINLATTRLVAEEMGRTERPNLKKILRKCLIYSISFGTVTAVLLYTLAPDIGLRLLQNSQTVLPLKTLAISLPCIAMSSVLSGYFTAVRRVVKNASIRIAEQFVKIFLTIVGLTILAPDGLEQTCLSIVWAGVISEIFSFLFSFLLYEVDARRYRRSDKASPGITRKLFGIALPVAMSANLRSGILTVKNLLVPIQLRKFGVSESEAYAAFGAIHGIVLPVILFPSAFLFSFCDLIVPELAECFAVTDSLKDNVRINYMVTRMSQMTLLFSMGVAGIMFCFSGQVGELLSRSDEIGLYAGYIRLFALIIPIMYFDHAVDAMLKGLDEQRSSMRYNIIDSTGTLILVWFLLPVSGIQGYVFVLYMSEIINFALSLHRLVKVTSFRVNIADTILKPALCIALAVALPALGIQLMPALDAPIFLIASSTFLYVILLCVTGCLTPEDIRWVKSIFAK</sequence>
<feature type="transmembrane region" description="Helical" evidence="6">
    <location>
        <begin position="90"/>
        <end position="108"/>
    </location>
</feature>
<dbReference type="PANTHER" id="PTHR30250:SF11">
    <property type="entry name" value="O-ANTIGEN TRANSPORTER-RELATED"/>
    <property type="match status" value="1"/>
</dbReference>
<keyword evidence="3 6" id="KW-0812">Transmembrane</keyword>
<protein>
    <submittedName>
        <fullName evidence="7">Oligosaccharide flippase family protein</fullName>
    </submittedName>
</protein>
<evidence type="ECO:0000256" key="4">
    <source>
        <dbReference type="ARBA" id="ARBA00022989"/>
    </source>
</evidence>
<feature type="transmembrane region" description="Helical" evidence="6">
    <location>
        <begin position="328"/>
        <end position="349"/>
    </location>
</feature>
<organism evidence="7 8">
    <name type="scientific">Zongyangia hominis</name>
    <dbReference type="NCBI Taxonomy" id="2763677"/>
    <lineage>
        <taxon>Bacteria</taxon>
        <taxon>Bacillati</taxon>
        <taxon>Bacillota</taxon>
        <taxon>Clostridia</taxon>
        <taxon>Eubacteriales</taxon>
        <taxon>Oscillospiraceae</taxon>
        <taxon>Zongyangia</taxon>
    </lineage>
</organism>
<dbReference type="Pfam" id="PF01943">
    <property type="entry name" value="Polysacc_synt"/>
    <property type="match status" value="1"/>
</dbReference>
<keyword evidence="4 6" id="KW-1133">Transmembrane helix</keyword>
<dbReference type="InterPro" id="IPR050833">
    <property type="entry name" value="Poly_Biosynth_Transport"/>
</dbReference>
<evidence type="ECO:0000256" key="6">
    <source>
        <dbReference type="SAM" id="Phobius"/>
    </source>
</evidence>
<feature type="transmembrane region" description="Helical" evidence="6">
    <location>
        <begin position="450"/>
        <end position="471"/>
    </location>
</feature>
<proteinExistence type="predicted"/>
<evidence type="ECO:0000313" key="8">
    <source>
        <dbReference type="Proteomes" id="UP000660861"/>
    </source>
</evidence>
<evidence type="ECO:0000256" key="5">
    <source>
        <dbReference type="ARBA" id="ARBA00023136"/>
    </source>
</evidence>
<comment type="caution">
    <text evidence="7">The sequence shown here is derived from an EMBL/GenBank/DDBJ whole genome shotgun (WGS) entry which is preliminary data.</text>
</comment>